<gene>
    <name evidence="1" type="ORF">DBV15_07430</name>
</gene>
<reference evidence="1 2" key="1">
    <citation type="journal article" date="2019" name="Philos. Trans. R. Soc. Lond., B, Biol. Sci.">
        <title>Ant behaviour and brain gene expression of defending hosts depend on the ecological success of the intruding social parasite.</title>
        <authorList>
            <person name="Kaur R."/>
            <person name="Stoldt M."/>
            <person name="Jongepier E."/>
            <person name="Feldmeyer B."/>
            <person name="Menzel F."/>
            <person name="Bornberg-Bauer E."/>
            <person name="Foitzik S."/>
        </authorList>
    </citation>
    <scope>NUCLEOTIDE SEQUENCE [LARGE SCALE GENOMIC DNA]</scope>
    <source>
        <tissue evidence="1">Whole body</tissue>
    </source>
</reference>
<dbReference type="EMBL" id="QBLH01003874">
    <property type="protein sequence ID" value="TGZ32370.1"/>
    <property type="molecule type" value="Genomic_DNA"/>
</dbReference>
<accession>A0A4S2JB06</accession>
<protein>
    <submittedName>
        <fullName evidence="1">Uncharacterized protein</fullName>
    </submittedName>
</protein>
<organism evidence="1 2">
    <name type="scientific">Temnothorax longispinosus</name>
    <dbReference type="NCBI Taxonomy" id="300112"/>
    <lineage>
        <taxon>Eukaryota</taxon>
        <taxon>Metazoa</taxon>
        <taxon>Ecdysozoa</taxon>
        <taxon>Arthropoda</taxon>
        <taxon>Hexapoda</taxon>
        <taxon>Insecta</taxon>
        <taxon>Pterygota</taxon>
        <taxon>Neoptera</taxon>
        <taxon>Endopterygota</taxon>
        <taxon>Hymenoptera</taxon>
        <taxon>Apocrita</taxon>
        <taxon>Aculeata</taxon>
        <taxon>Formicoidea</taxon>
        <taxon>Formicidae</taxon>
        <taxon>Myrmicinae</taxon>
        <taxon>Temnothorax</taxon>
    </lineage>
</organism>
<evidence type="ECO:0000313" key="2">
    <source>
        <dbReference type="Proteomes" id="UP000310200"/>
    </source>
</evidence>
<keyword evidence="2" id="KW-1185">Reference proteome</keyword>
<evidence type="ECO:0000313" key="1">
    <source>
        <dbReference type="EMBL" id="TGZ32370.1"/>
    </source>
</evidence>
<name>A0A4S2JB06_9HYME</name>
<dbReference type="AlphaFoldDB" id="A0A4S2JB06"/>
<comment type="caution">
    <text evidence="1">The sequence shown here is derived from an EMBL/GenBank/DDBJ whole genome shotgun (WGS) entry which is preliminary data.</text>
</comment>
<sequence>MGVVKTASESILEEIVVPSEEANYSQQGYAGKERGIARPYSDGIGWSANVSSAPSSIKCRDQGRPIAIVRLLLRVRNSSCSRRRSFKGDVTKPPTRERLLTGVWRYRYTARGVLVHQHRRRDLGRCNVGPHSQTVEHQLEFATICVTLRNANDVV</sequence>
<dbReference type="Proteomes" id="UP000310200">
    <property type="component" value="Unassembled WGS sequence"/>
</dbReference>
<proteinExistence type="predicted"/>